<dbReference type="PANTHER" id="PTHR43806:SF11">
    <property type="entry name" value="CEREVISIN-RELATED"/>
    <property type="match status" value="1"/>
</dbReference>
<dbReference type="eggNOG" id="KOG1153">
    <property type="taxonomic scope" value="Eukaryota"/>
</dbReference>
<gene>
    <name evidence="7" type="ORF">CAOG_006156</name>
</gene>
<name>A0A0D2X4A8_CAPO3</name>
<sequence>MTSDWFAAVVSVREDVMAMNMNTPTFDDAPPSPRASETVLQALNAKANKKPSVANLSLGGSKSTAMNTAMDNLVKAGVFAAVAAGNENQNACNVSPASAPLATTTGATTIKDARASFSNFGTCVDVFAPGQDITSTWIGSTTATNTISGTSMASPAVAGVAAAILSANLAWTPAQVEAELLATTTLDVVTNSGTGSPNKLLYLSC</sequence>
<dbReference type="STRING" id="595528.A0A0D2X4A8"/>
<dbReference type="GO" id="GO:0004252">
    <property type="term" value="F:serine-type endopeptidase activity"/>
    <property type="evidence" value="ECO:0007669"/>
    <property type="project" value="InterPro"/>
</dbReference>
<organism evidence="7 8">
    <name type="scientific">Capsaspora owczarzaki (strain ATCC 30864)</name>
    <dbReference type="NCBI Taxonomy" id="595528"/>
    <lineage>
        <taxon>Eukaryota</taxon>
        <taxon>Filasterea</taxon>
        <taxon>Capsaspora</taxon>
    </lineage>
</organism>
<dbReference type="InterPro" id="IPR023828">
    <property type="entry name" value="Peptidase_S8_Ser-AS"/>
</dbReference>
<dbReference type="GO" id="GO:0006508">
    <property type="term" value="P:proteolysis"/>
    <property type="evidence" value="ECO:0007669"/>
    <property type="project" value="UniProtKB-KW"/>
</dbReference>
<dbReference type="SUPFAM" id="SSF52743">
    <property type="entry name" value="Subtilisin-like"/>
    <property type="match status" value="1"/>
</dbReference>
<dbReference type="AlphaFoldDB" id="A0A0D2X4A8"/>
<evidence type="ECO:0000313" key="7">
    <source>
        <dbReference type="EMBL" id="KJE95734.1"/>
    </source>
</evidence>
<reference evidence="8" key="1">
    <citation type="submission" date="2011-02" db="EMBL/GenBank/DDBJ databases">
        <title>The Genome Sequence of Capsaspora owczarzaki ATCC 30864.</title>
        <authorList>
            <person name="Russ C."/>
            <person name="Cuomo C."/>
            <person name="Burger G."/>
            <person name="Gray M.W."/>
            <person name="Holland P.W.H."/>
            <person name="King N."/>
            <person name="Lang F.B.F."/>
            <person name="Roger A.J."/>
            <person name="Ruiz-Trillo I."/>
            <person name="Young S.K."/>
            <person name="Zeng Q."/>
            <person name="Gargeya S."/>
            <person name="Alvarado L."/>
            <person name="Berlin A."/>
            <person name="Chapman S.B."/>
            <person name="Chen Z."/>
            <person name="Freedman E."/>
            <person name="Gellesch M."/>
            <person name="Goldberg J."/>
            <person name="Griggs A."/>
            <person name="Gujja S."/>
            <person name="Heilman E."/>
            <person name="Heiman D."/>
            <person name="Howarth C."/>
            <person name="Mehta T."/>
            <person name="Neiman D."/>
            <person name="Pearson M."/>
            <person name="Roberts A."/>
            <person name="Saif S."/>
            <person name="Shea T."/>
            <person name="Shenoy N."/>
            <person name="Sisk P."/>
            <person name="Stolte C."/>
            <person name="Sykes S."/>
            <person name="White J."/>
            <person name="Yandava C."/>
            <person name="Haas B."/>
            <person name="Nusbaum C."/>
            <person name="Birren B."/>
        </authorList>
    </citation>
    <scope>NUCLEOTIDE SEQUENCE</scope>
    <source>
        <strain evidence="8">ATCC 30864</strain>
    </source>
</reference>
<dbReference type="InParanoid" id="A0A0D2X4A8"/>
<keyword evidence="4" id="KW-0720">Serine protease</keyword>
<dbReference type="InterPro" id="IPR036852">
    <property type="entry name" value="Peptidase_S8/S53_dom_sf"/>
</dbReference>
<dbReference type="InterPro" id="IPR000209">
    <property type="entry name" value="Peptidase_S8/S53_dom"/>
</dbReference>
<keyword evidence="3" id="KW-0378">Hydrolase</keyword>
<evidence type="ECO:0000256" key="1">
    <source>
        <dbReference type="ARBA" id="ARBA00011073"/>
    </source>
</evidence>
<dbReference type="Proteomes" id="UP000008743">
    <property type="component" value="Unassembled WGS sequence"/>
</dbReference>
<comment type="caution">
    <text evidence="5">Lacks conserved residue(s) required for the propagation of feature annotation.</text>
</comment>
<evidence type="ECO:0000256" key="3">
    <source>
        <dbReference type="ARBA" id="ARBA00022801"/>
    </source>
</evidence>
<accession>A0A0D2X4A8</accession>
<keyword evidence="2" id="KW-0645">Protease</keyword>
<dbReference type="PANTHER" id="PTHR43806">
    <property type="entry name" value="PEPTIDASE S8"/>
    <property type="match status" value="1"/>
</dbReference>
<dbReference type="GO" id="GO:0005615">
    <property type="term" value="C:extracellular space"/>
    <property type="evidence" value="ECO:0007669"/>
    <property type="project" value="TreeGrafter"/>
</dbReference>
<dbReference type="InterPro" id="IPR050131">
    <property type="entry name" value="Peptidase_S8_subtilisin-like"/>
</dbReference>
<dbReference type="EMBL" id="KE346369">
    <property type="protein sequence ID" value="KJE95734.1"/>
    <property type="molecule type" value="Genomic_DNA"/>
</dbReference>
<dbReference type="PROSITE" id="PS00138">
    <property type="entry name" value="SUBTILASE_SER"/>
    <property type="match status" value="1"/>
</dbReference>
<evidence type="ECO:0000259" key="6">
    <source>
        <dbReference type="Pfam" id="PF00082"/>
    </source>
</evidence>
<evidence type="ECO:0000256" key="5">
    <source>
        <dbReference type="PROSITE-ProRule" id="PRU01240"/>
    </source>
</evidence>
<dbReference type="PROSITE" id="PS51892">
    <property type="entry name" value="SUBTILASE"/>
    <property type="match status" value="1"/>
</dbReference>
<evidence type="ECO:0000256" key="2">
    <source>
        <dbReference type="ARBA" id="ARBA00022670"/>
    </source>
</evidence>
<evidence type="ECO:0000256" key="4">
    <source>
        <dbReference type="ARBA" id="ARBA00022825"/>
    </source>
</evidence>
<feature type="domain" description="Peptidase S8/S53" evidence="6">
    <location>
        <begin position="37"/>
        <end position="190"/>
    </location>
</feature>
<comment type="similarity">
    <text evidence="1 5">Belongs to the peptidase S8 family.</text>
</comment>
<dbReference type="OrthoDB" id="206201at2759"/>
<dbReference type="PhylomeDB" id="A0A0D2X4A8"/>
<dbReference type="Gene3D" id="3.40.50.200">
    <property type="entry name" value="Peptidase S8/S53 domain"/>
    <property type="match status" value="1"/>
</dbReference>
<protein>
    <submittedName>
        <fullName evidence="7">Serine proteinase</fullName>
    </submittedName>
</protein>
<proteinExistence type="inferred from homology"/>
<keyword evidence="8" id="KW-1185">Reference proteome</keyword>
<evidence type="ECO:0000313" key="8">
    <source>
        <dbReference type="Proteomes" id="UP000008743"/>
    </source>
</evidence>
<dbReference type="Pfam" id="PF00082">
    <property type="entry name" value="Peptidase_S8"/>
    <property type="match status" value="1"/>
</dbReference>